<dbReference type="GO" id="GO:0003872">
    <property type="term" value="F:6-phosphofructokinase activity"/>
    <property type="evidence" value="ECO:0007669"/>
    <property type="project" value="UniProtKB-EC"/>
</dbReference>
<evidence type="ECO:0000256" key="12">
    <source>
        <dbReference type="ARBA" id="ARBA00023152"/>
    </source>
</evidence>
<evidence type="ECO:0000256" key="13">
    <source>
        <dbReference type="ARBA" id="ARBA00038478"/>
    </source>
</evidence>
<dbReference type="RefSeq" id="WP_126799640.1">
    <property type="nucleotide sequence ID" value="NZ_PIPO01000005.1"/>
</dbReference>
<dbReference type="SUPFAM" id="SSF53784">
    <property type="entry name" value="Phosphofructokinase"/>
    <property type="match status" value="1"/>
</dbReference>
<comment type="catalytic activity">
    <reaction evidence="14">
        <text>beta-D-fructose 6-phosphate + ATP = beta-D-fructose 1,6-bisphosphate + ADP + H(+)</text>
        <dbReference type="Rhea" id="RHEA:16109"/>
        <dbReference type="ChEBI" id="CHEBI:15378"/>
        <dbReference type="ChEBI" id="CHEBI:30616"/>
        <dbReference type="ChEBI" id="CHEBI:32966"/>
        <dbReference type="ChEBI" id="CHEBI:57634"/>
        <dbReference type="ChEBI" id="CHEBI:456216"/>
        <dbReference type="EC" id="2.7.1.11"/>
    </reaction>
</comment>
<dbReference type="InterPro" id="IPR000023">
    <property type="entry name" value="Phosphofructokinase_dom"/>
</dbReference>
<dbReference type="GO" id="GO:0030388">
    <property type="term" value="P:fructose 1,6-bisphosphate metabolic process"/>
    <property type="evidence" value="ECO:0007669"/>
    <property type="project" value="TreeGrafter"/>
</dbReference>
<evidence type="ECO:0000313" key="17">
    <source>
        <dbReference type="Proteomes" id="UP000287823"/>
    </source>
</evidence>
<dbReference type="GO" id="GO:0005524">
    <property type="term" value="F:ATP binding"/>
    <property type="evidence" value="ECO:0007669"/>
    <property type="project" value="UniProtKB-KW"/>
</dbReference>
<keyword evidence="7" id="KW-0479">Metal-binding</keyword>
<keyword evidence="5" id="KW-0963">Cytoplasm</keyword>
<evidence type="ECO:0000256" key="6">
    <source>
        <dbReference type="ARBA" id="ARBA00022679"/>
    </source>
</evidence>
<dbReference type="EC" id="2.7.1.11" evidence="4"/>
<dbReference type="GO" id="GO:0070095">
    <property type="term" value="F:fructose-6-phosphate binding"/>
    <property type="evidence" value="ECO:0007669"/>
    <property type="project" value="TreeGrafter"/>
</dbReference>
<dbReference type="GO" id="GO:0046872">
    <property type="term" value="F:metal ion binding"/>
    <property type="evidence" value="ECO:0007669"/>
    <property type="project" value="UniProtKB-KW"/>
</dbReference>
<dbReference type="GO" id="GO:0048029">
    <property type="term" value="F:monosaccharide binding"/>
    <property type="evidence" value="ECO:0007669"/>
    <property type="project" value="TreeGrafter"/>
</dbReference>
<comment type="caution">
    <text evidence="16">The sequence shown here is derived from an EMBL/GenBank/DDBJ whole genome shotgun (WGS) entry which is preliminary data.</text>
</comment>
<keyword evidence="12" id="KW-0324">Glycolysis</keyword>
<evidence type="ECO:0000256" key="3">
    <source>
        <dbReference type="ARBA" id="ARBA00004679"/>
    </source>
</evidence>
<evidence type="ECO:0000313" key="16">
    <source>
        <dbReference type="EMBL" id="RUO31269.1"/>
    </source>
</evidence>
<evidence type="ECO:0000256" key="7">
    <source>
        <dbReference type="ARBA" id="ARBA00022723"/>
    </source>
</evidence>
<dbReference type="Gene3D" id="3.40.50.450">
    <property type="match status" value="1"/>
</dbReference>
<proteinExistence type="inferred from homology"/>
<evidence type="ECO:0000256" key="10">
    <source>
        <dbReference type="ARBA" id="ARBA00022840"/>
    </source>
</evidence>
<feature type="domain" description="Phosphofructokinase" evidence="15">
    <location>
        <begin position="3"/>
        <end position="281"/>
    </location>
</feature>
<evidence type="ECO:0000256" key="1">
    <source>
        <dbReference type="ARBA" id="ARBA00001946"/>
    </source>
</evidence>
<dbReference type="NCBIfam" id="NF002872">
    <property type="entry name" value="PRK03202.1"/>
    <property type="match status" value="1"/>
</dbReference>
<reference evidence="16 17" key="1">
    <citation type="journal article" date="2011" name="Front. Microbiol.">
        <title>Genomic signatures of strain selection and enhancement in Bacillus atrophaeus var. globigii, a historical biowarfare simulant.</title>
        <authorList>
            <person name="Gibbons H.S."/>
            <person name="Broomall S.M."/>
            <person name="McNew L.A."/>
            <person name="Daligault H."/>
            <person name="Chapman C."/>
            <person name="Bruce D."/>
            <person name="Karavis M."/>
            <person name="Krepps M."/>
            <person name="McGregor P.A."/>
            <person name="Hong C."/>
            <person name="Park K.H."/>
            <person name="Akmal A."/>
            <person name="Feldman A."/>
            <person name="Lin J.S."/>
            <person name="Chang W.E."/>
            <person name="Higgs B.W."/>
            <person name="Demirev P."/>
            <person name="Lindquist J."/>
            <person name="Liem A."/>
            <person name="Fochler E."/>
            <person name="Read T.D."/>
            <person name="Tapia R."/>
            <person name="Johnson S."/>
            <person name="Bishop-Lilly K.A."/>
            <person name="Detter C."/>
            <person name="Han C."/>
            <person name="Sozhamannan S."/>
            <person name="Rosenzweig C.N."/>
            <person name="Skowronski E.W."/>
        </authorList>
    </citation>
    <scope>NUCLEOTIDE SEQUENCE [LARGE SCALE GENOMIC DNA]</scope>
    <source>
        <strain evidence="16 17">Y4G10-17</strain>
    </source>
</reference>
<evidence type="ECO:0000259" key="15">
    <source>
        <dbReference type="Pfam" id="PF00365"/>
    </source>
</evidence>
<name>A0A432WEG2_9GAMM</name>
<evidence type="ECO:0000256" key="4">
    <source>
        <dbReference type="ARBA" id="ARBA00012055"/>
    </source>
</evidence>
<dbReference type="UniPathway" id="UPA00109">
    <property type="reaction ID" value="UER00182"/>
</dbReference>
<keyword evidence="17" id="KW-1185">Reference proteome</keyword>
<protein>
    <recommendedName>
        <fullName evidence="4">6-phosphofructokinase</fullName>
        <ecNumber evidence="4">2.7.1.11</ecNumber>
    </recommendedName>
</protein>
<dbReference type="GO" id="GO:0016208">
    <property type="term" value="F:AMP binding"/>
    <property type="evidence" value="ECO:0007669"/>
    <property type="project" value="TreeGrafter"/>
</dbReference>
<dbReference type="EMBL" id="PIPO01000005">
    <property type="protein sequence ID" value="RUO31269.1"/>
    <property type="molecule type" value="Genomic_DNA"/>
</dbReference>
<comment type="similarity">
    <text evidence="13">Belongs to the phosphofructokinase type A (PFKA) family.</text>
</comment>
<keyword evidence="8" id="KW-0547">Nucleotide-binding</keyword>
<accession>A0A432WEG2</accession>
<dbReference type="PRINTS" id="PR00476">
    <property type="entry name" value="PHFRCTKINASE"/>
</dbReference>
<evidence type="ECO:0000256" key="9">
    <source>
        <dbReference type="ARBA" id="ARBA00022777"/>
    </source>
</evidence>
<evidence type="ECO:0000256" key="5">
    <source>
        <dbReference type="ARBA" id="ARBA00022490"/>
    </source>
</evidence>
<keyword evidence="10" id="KW-0067">ATP-binding</keyword>
<dbReference type="PANTHER" id="PTHR13697">
    <property type="entry name" value="PHOSPHOFRUCTOKINASE"/>
    <property type="match status" value="1"/>
</dbReference>
<dbReference type="InterPro" id="IPR035966">
    <property type="entry name" value="PKF_sf"/>
</dbReference>
<keyword evidence="6 16" id="KW-0808">Transferase</keyword>
<keyword evidence="11" id="KW-0460">Magnesium</keyword>
<comment type="cofactor">
    <cofactor evidence="1">
        <name>Mg(2+)</name>
        <dbReference type="ChEBI" id="CHEBI:18420"/>
    </cofactor>
</comment>
<dbReference type="Pfam" id="PF00365">
    <property type="entry name" value="PFK"/>
    <property type="match status" value="1"/>
</dbReference>
<sequence length="337" mass="36226">MKRIAVITSGGDAPGMNACIRAIVLTASQHDIEVIGFRHGFRGIVEDLNQPLHPNDMRLVSQRGGTILLSSRYPQFKEVDAARQAAAVLDQHDISALVVIGGDGSFRGAHHLDQYWDGQVLGLPGTIDNDLAGTDTTIGFTTAVDTAMEAIDRIRETAEAMARVFLIEVMGRHAGFIGLHSAIAGSAEAMLVPELEPQPKLADLADSIRRARQAFPDSSYLIVVSENLWPGGVEELARQLTQATGTTCHSAPLGHIQRGGRPNAADRILSMQLGQAAVHAVLDGISGHMIGVEQGHVVRVPLHLTFERDKQLDSRLVDLQLGLQQLNFASNVVKESA</sequence>
<dbReference type="InterPro" id="IPR022953">
    <property type="entry name" value="ATP_PFK"/>
</dbReference>
<dbReference type="InterPro" id="IPR012003">
    <property type="entry name" value="ATP_PFK_prok-type"/>
</dbReference>
<dbReference type="PIRSF" id="PIRSF000532">
    <property type="entry name" value="ATP_PFK_prok"/>
    <property type="match status" value="1"/>
</dbReference>
<dbReference type="AlphaFoldDB" id="A0A432WEG2"/>
<organism evidence="16 17">
    <name type="scientific">Aliidiomarina soli</name>
    <dbReference type="NCBI Taxonomy" id="1928574"/>
    <lineage>
        <taxon>Bacteria</taxon>
        <taxon>Pseudomonadati</taxon>
        <taxon>Pseudomonadota</taxon>
        <taxon>Gammaproteobacteria</taxon>
        <taxon>Alteromonadales</taxon>
        <taxon>Idiomarinaceae</taxon>
        <taxon>Aliidiomarina</taxon>
    </lineage>
</organism>
<dbReference type="GO" id="GO:0061621">
    <property type="term" value="P:canonical glycolysis"/>
    <property type="evidence" value="ECO:0007669"/>
    <property type="project" value="TreeGrafter"/>
</dbReference>
<evidence type="ECO:0000256" key="11">
    <source>
        <dbReference type="ARBA" id="ARBA00022842"/>
    </source>
</evidence>
<comment type="pathway">
    <text evidence="3">Carbohydrate degradation; glycolysis; D-glyceraldehyde 3-phosphate and glycerone phosphate from D-glucose: step 3/4.</text>
</comment>
<dbReference type="GO" id="GO:0006002">
    <property type="term" value="P:fructose 6-phosphate metabolic process"/>
    <property type="evidence" value="ECO:0007669"/>
    <property type="project" value="InterPro"/>
</dbReference>
<dbReference type="GO" id="GO:0042802">
    <property type="term" value="F:identical protein binding"/>
    <property type="evidence" value="ECO:0007669"/>
    <property type="project" value="TreeGrafter"/>
</dbReference>
<evidence type="ECO:0000256" key="14">
    <source>
        <dbReference type="ARBA" id="ARBA00048070"/>
    </source>
</evidence>
<dbReference type="Gene3D" id="3.40.50.460">
    <property type="entry name" value="Phosphofructokinase domain"/>
    <property type="match status" value="1"/>
</dbReference>
<dbReference type="Proteomes" id="UP000287823">
    <property type="component" value="Unassembled WGS sequence"/>
</dbReference>
<evidence type="ECO:0000256" key="2">
    <source>
        <dbReference type="ARBA" id="ARBA00004496"/>
    </source>
</evidence>
<evidence type="ECO:0000256" key="8">
    <source>
        <dbReference type="ARBA" id="ARBA00022741"/>
    </source>
</evidence>
<dbReference type="GO" id="GO:0005945">
    <property type="term" value="C:6-phosphofructokinase complex"/>
    <property type="evidence" value="ECO:0007669"/>
    <property type="project" value="TreeGrafter"/>
</dbReference>
<dbReference type="PANTHER" id="PTHR13697:SF4">
    <property type="entry name" value="ATP-DEPENDENT 6-PHOSPHOFRUCTOKINASE"/>
    <property type="match status" value="1"/>
</dbReference>
<gene>
    <name evidence="16" type="ORF">CWE14_12335</name>
</gene>
<keyword evidence="9 16" id="KW-0418">Kinase</keyword>
<comment type="subcellular location">
    <subcellularLocation>
        <location evidence="2">Cytoplasm</location>
    </subcellularLocation>
</comment>